<dbReference type="InterPro" id="IPR000477">
    <property type="entry name" value="RT_dom"/>
</dbReference>
<dbReference type="FunFam" id="3.30.70.270:FF:000020">
    <property type="entry name" value="Transposon Tf2-6 polyprotein-like Protein"/>
    <property type="match status" value="1"/>
</dbReference>
<keyword evidence="6" id="KW-0695">RNA-directed DNA polymerase</keyword>
<dbReference type="CDD" id="cd01647">
    <property type="entry name" value="RT_LTR"/>
    <property type="match status" value="1"/>
</dbReference>
<accession>A0A8S3QAT4</accession>
<dbReference type="Gene3D" id="3.10.20.370">
    <property type="match status" value="1"/>
</dbReference>
<evidence type="ECO:0000256" key="6">
    <source>
        <dbReference type="ARBA" id="ARBA00022918"/>
    </source>
</evidence>
<keyword evidence="10" id="KW-1185">Reference proteome</keyword>
<dbReference type="GO" id="GO:0003824">
    <property type="term" value="F:catalytic activity"/>
    <property type="evidence" value="ECO:0007669"/>
    <property type="project" value="UniProtKB-KW"/>
</dbReference>
<dbReference type="PANTHER" id="PTHR37984:SF5">
    <property type="entry name" value="PROTEIN NYNRIN-LIKE"/>
    <property type="match status" value="1"/>
</dbReference>
<evidence type="ECO:0000256" key="3">
    <source>
        <dbReference type="ARBA" id="ARBA00022722"/>
    </source>
</evidence>
<dbReference type="InterPro" id="IPR041373">
    <property type="entry name" value="RT_RNaseH"/>
</dbReference>
<dbReference type="Gene3D" id="3.30.70.270">
    <property type="match status" value="2"/>
</dbReference>
<gene>
    <name evidence="9" type="ORF">MEDL_6953</name>
</gene>
<dbReference type="OrthoDB" id="10051637at2759"/>
<evidence type="ECO:0000256" key="4">
    <source>
        <dbReference type="ARBA" id="ARBA00022759"/>
    </source>
</evidence>
<evidence type="ECO:0000259" key="7">
    <source>
        <dbReference type="PROSITE" id="PS50878"/>
    </source>
</evidence>
<dbReference type="Gene3D" id="3.10.10.10">
    <property type="entry name" value="HIV Type 1 Reverse Transcriptase, subunit A, domain 1"/>
    <property type="match status" value="1"/>
</dbReference>
<dbReference type="CDD" id="cd09274">
    <property type="entry name" value="RNase_HI_RT_Ty3"/>
    <property type="match status" value="1"/>
</dbReference>
<comment type="caution">
    <text evidence="9">The sequence shown here is derived from an EMBL/GenBank/DDBJ whole genome shotgun (WGS) entry which is preliminary data.</text>
</comment>
<dbReference type="FunFam" id="3.10.20.370:FF:000001">
    <property type="entry name" value="Retrovirus-related Pol polyprotein from transposon 17.6-like protein"/>
    <property type="match status" value="1"/>
</dbReference>
<evidence type="ECO:0000256" key="2">
    <source>
        <dbReference type="ARBA" id="ARBA00022695"/>
    </source>
</evidence>
<protein>
    <submittedName>
        <fullName evidence="9">Retrovirus-related Pol polyprotein from transposon 17.6</fullName>
    </submittedName>
</protein>
<feature type="domain" description="Integrase catalytic" evidence="8">
    <location>
        <begin position="885"/>
        <end position="1044"/>
    </location>
</feature>
<dbReference type="FunFam" id="3.30.420.10:FF:000032">
    <property type="entry name" value="Retrovirus-related Pol polyprotein from transposon 297-like Protein"/>
    <property type="match status" value="1"/>
</dbReference>
<keyword evidence="5" id="KW-0378">Hydrolase</keyword>
<name>A0A8S3QAT4_MYTED</name>
<dbReference type="FunFam" id="1.10.340.70:FF:000001">
    <property type="entry name" value="Retrovirus-related Pol polyprotein from transposon gypsy-like Protein"/>
    <property type="match status" value="1"/>
</dbReference>
<dbReference type="PROSITE" id="PS50994">
    <property type="entry name" value="INTEGRASE"/>
    <property type="match status" value="1"/>
</dbReference>
<dbReference type="InterPro" id="IPR043128">
    <property type="entry name" value="Rev_trsase/Diguanyl_cyclase"/>
</dbReference>
<dbReference type="Gene3D" id="3.30.420.10">
    <property type="entry name" value="Ribonuclease H-like superfamily/Ribonuclease H"/>
    <property type="match status" value="1"/>
</dbReference>
<organism evidence="9 10">
    <name type="scientific">Mytilus edulis</name>
    <name type="common">Blue mussel</name>
    <dbReference type="NCBI Taxonomy" id="6550"/>
    <lineage>
        <taxon>Eukaryota</taxon>
        <taxon>Metazoa</taxon>
        <taxon>Spiralia</taxon>
        <taxon>Lophotrochozoa</taxon>
        <taxon>Mollusca</taxon>
        <taxon>Bivalvia</taxon>
        <taxon>Autobranchia</taxon>
        <taxon>Pteriomorphia</taxon>
        <taxon>Mytilida</taxon>
        <taxon>Mytiloidea</taxon>
        <taxon>Mytilidae</taxon>
        <taxon>Mytilinae</taxon>
        <taxon>Mytilus</taxon>
    </lineage>
</organism>
<dbReference type="PROSITE" id="PS50878">
    <property type="entry name" value="RT_POL"/>
    <property type="match status" value="1"/>
</dbReference>
<dbReference type="SUPFAM" id="SSF56672">
    <property type="entry name" value="DNA/RNA polymerases"/>
    <property type="match status" value="1"/>
</dbReference>
<evidence type="ECO:0000256" key="5">
    <source>
        <dbReference type="ARBA" id="ARBA00022801"/>
    </source>
</evidence>
<dbReference type="InterPro" id="IPR054465">
    <property type="entry name" value="Integrase_p58-like_C"/>
</dbReference>
<sequence>MIIKGHAFGRIKYNSIGIVETNKEFIEKTGLLLARSVIQQNSNTIPLRVINFSEDPIKVHKNTVAGLFEPVDVQQVVSVDKPKESVNCIKVATEKEMPEHLIEVFEKGSDGLCKENKNQLKDFLCSYADVFSTSSSDIGHTELIKHKINTGNAPPIKQRPYRLPLAKREAAEKEIETMASRGIIEPSSSAWCSPVVMVKKTDESIRFCCDFRKLNSITLNDCQPLPRIDDTLDALSGNKWFSTLDMRSGYWQCDLEESDREKTAFAIPGSGLWQFKVLCFGLSGAPATFERLVERIFSGLTWKICLVYLDDIIVYSKDFEEHLRNLREVCDRLRQSNLKLHPGKCVLTRSEVTFLGHRVTQDGIRTDEAKISAVRDWPVPKNVKDTRSFIGFCSYYRRFVKDFAIVAKPLHKLTEKGSKFNWSVDCQEAFTKLKELLITAPVLGYPLDKGEFTLDCDASFYGMGAVLSQMQDGIEKPIAYYSKTFSKCEKNYCVTRKELLAIVLAVKNFHHYLYGRKFIVRSDHGSLRWLMNFKNPEGQLARWLEVLGGYQFTIIHRPGRIHCNADALSRRPCPENCSHCSKKETQASASVVGVLAHDAEAGVATEQLKNDQVKAQVNPGLEDVNTIHNEAFTNEKCVYGKTLVCPNPGTPMEAISNKECMGEKLDSNQINPSCQGPMTYQMLMPTGETLTDVCWSDSSTKGQMDFDVRAVQTRSMKKTTPEILPNGLISSKESDDFDKSLDLQKEQEQDNILGIVRQWLVNSTKPEWSEISKYGPGVKFYWTRLESFDIKDGVLYRKWESDDGSTISWLIVLPEIFKDLVLKHLHDSAMGGGHLGVKKTLSKVRQRYFWFGVRKFVERWCHKCDVCASRKSPVCKAKAPMRQYNVGAPLERVAMDIMGPLPTSEYGNKHVLVIGDYFTKFVHAIPIVNQEAQTVARAFIENFVTIFGVPMQLHTDQGANFEARVFQELCKVLDIDKTRTTVMRPQSDGMAERYMRTVVNMLASFVSEHQRDWDQYIPLVMMAYRSSEHETTGVTPCQMMFGREINLPVDLVMGRPFKESDGSNPQPDDYLDKLEQAIGRVHELARRKMNLSSNSMKKTYDHKIHHTKYNVGDHVWYYQYQRKVGRNPKFQRPWHGPYVVISRLNDVLYRIKMTPKSKPKVVHHDKLKRYVGENSPTWFQQSSD</sequence>
<dbReference type="Pfam" id="PF17921">
    <property type="entry name" value="Integrase_H2C2"/>
    <property type="match status" value="1"/>
</dbReference>
<keyword evidence="3" id="KW-0540">Nuclease</keyword>
<keyword evidence="2" id="KW-0548">Nucleotidyltransferase</keyword>
<dbReference type="InterPro" id="IPR001584">
    <property type="entry name" value="Integrase_cat-core"/>
</dbReference>
<dbReference type="Pfam" id="PF00078">
    <property type="entry name" value="RVT_1"/>
    <property type="match status" value="1"/>
</dbReference>
<dbReference type="InterPro" id="IPR041588">
    <property type="entry name" value="Integrase_H2C2"/>
</dbReference>
<reference evidence="9" key="1">
    <citation type="submission" date="2021-03" db="EMBL/GenBank/DDBJ databases">
        <authorList>
            <person name="Bekaert M."/>
        </authorList>
    </citation>
    <scope>NUCLEOTIDE SEQUENCE</scope>
</reference>
<dbReference type="GO" id="GO:0003676">
    <property type="term" value="F:nucleic acid binding"/>
    <property type="evidence" value="ECO:0007669"/>
    <property type="project" value="InterPro"/>
</dbReference>
<dbReference type="GO" id="GO:0015074">
    <property type="term" value="P:DNA integration"/>
    <property type="evidence" value="ECO:0007669"/>
    <property type="project" value="InterPro"/>
</dbReference>
<dbReference type="Pfam" id="PF17917">
    <property type="entry name" value="RT_RNaseH"/>
    <property type="match status" value="1"/>
</dbReference>
<dbReference type="EMBL" id="CAJPWZ010000369">
    <property type="protein sequence ID" value="CAG2191787.1"/>
    <property type="molecule type" value="Genomic_DNA"/>
</dbReference>
<dbReference type="Proteomes" id="UP000683360">
    <property type="component" value="Unassembled WGS sequence"/>
</dbReference>
<dbReference type="InterPro" id="IPR012337">
    <property type="entry name" value="RNaseH-like_sf"/>
</dbReference>
<dbReference type="Pfam" id="PF00665">
    <property type="entry name" value="rve"/>
    <property type="match status" value="1"/>
</dbReference>
<dbReference type="Gene3D" id="1.10.340.70">
    <property type="match status" value="1"/>
</dbReference>
<evidence type="ECO:0000259" key="8">
    <source>
        <dbReference type="PROSITE" id="PS50994"/>
    </source>
</evidence>
<evidence type="ECO:0000256" key="1">
    <source>
        <dbReference type="ARBA" id="ARBA00022679"/>
    </source>
</evidence>
<keyword evidence="4" id="KW-0255">Endonuclease</keyword>
<proteinExistence type="predicted"/>
<dbReference type="PANTHER" id="PTHR37984">
    <property type="entry name" value="PROTEIN CBG26694"/>
    <property type="match status" value="1"/>
</dbReference>
<dbReference type="SUPFAM" id="SSF53098">
    <property type="entry name" value="Ribonuclease H-like"/>
    <property type="match status" value="1"/>
</dbReference>
<dbReference type="Pfam" id="PF22938">
    <property type="entry name" value="Integrase_p58_C"/>
    <property type="match status" value="1"/>
</dbReference>
<dbReference type="InterPro" id="IPR050951">
    <property type="entry name" value="Retrovirus_Pol_polyprotein"/>
</dbReference>
<keyword evidence="1" id="KW-0808">Transferase</keyword>
<evidence type="ECO:0000313" key="9">
    <source>
        <dbReference type="EMBL" id="CAG2191787.1"/>
    </source>
</evidence>
<dbReference type="AlphaFoldDB" id="A0A8S3QAT4"/>
<dbReference type="InterPro" id="IPR036397">
    <property type="entry name" value="RNaseH_sf"/>
</dbReference>
<evidence type="ECO:0000313" key="10">
    <source>
        <dbReference type="Proteomes" id="UP000683360"/>
    </source>
</evidence>
<dbReference type="InterPro" id="IPR043502">
    <property type="entry name" value="DNA/RNA_pol_sf"/>
</dbReference>
<feature type="domain" description="Reverse transcriptase" evidence="7">
    <location>
        <begin position="179"/>
        <end position="359"/>
    </location>
</feature>